<keyword evidence="1" id="KW-1133">Transmembrane helix</keyword>
<keyword evidence="1" id="KW-0472">Membrane</keyword>
<keyword evidence="1" id="KW-0812">Transmembrane</keyword>
<sequence>MRSRCRQTNGDADLGSRGYRIWAWLAVVIRRAIIFYVFLSARTNRQNVICPRSAS</sequence>
<organism evidence="2 3">
    <name type="scientific">Aspergillus glaucus CBS 516.65</name>
    <dbReference type="NCBI Taxonomy" id="1160497"/>
    <lineage>
        <taxon>Eukaryota</taxon>
        <taxon>Fungi</taxon>
        <taxon>Dikarya</taxon>
        <taxon>Ascomycota</taxon>
        <taxon>Pezizomycotina</taxon>
        <taxon>Eurotiomycetes</taxon>
        <taxon>Eurotiomycetidae</taxon>
        <taxon>Eurotiales</taxon>
        <taxon>Aspergillaceae</taxon>
        <taxon>Aspergillus</taxon>
        <taxon>Aspergillus subgen. Aspergillus</taxon>
    </lineage>
</organism>
<keyword evidence="3" id="KW-1185">Reference proteome</keyword>
<protein>
    <submittedName>
        <fullName evidence="2">Uncharacterized protein</fullName>
    </submittedName>
</protein>
<dbReference type="AlphaFoldDB" id="A0A1L9VYU8"/>
<evidence type="ECO:0000313" key="3">
    <source>
        <dbReference type="Proteomes" id="UP000184300"/>
    </source>
</evidence>
<evidence type="ECO:0000313" key="2">
    <source>
        <dbReference type="EMBL" id="OJJ89075.1"/>
    </source>
</evidence>
<dbReference type="RefSeq" id="XP_022405737.1">
    <property type="nucleotide sequence ID" value="XM_022545313.1"/>
</dbReference>
<feature type="transmembrane region" description="Helical" evidence="1">
    <location>
        <begin position="21"/>
        <end position="39"/>
    </location>
</feature>
<dbReference type="Proteomes" id="UP000184300">
    <property type="component" value="Unassembled WGS sequence"/>
</dbReference>
<gene>
    <name evidence="2" type="ORF">ASPGLDRAFT_40999</name>
</gene>
<dbReference type="GeneID" id="34461574"/>
<accession>A0A1L9VYU8</accession>
<dbReference type="EMBL" id="KV878888">
    <property type="protein sequence ID" value="OJJ89075.1"/>
    <property type="molecule type" value="Genomic_DNA"/>
</dbReference>
<proteinExistence type="predicted"/>
<dbReference type="VEuPathDB" id="FungiDB:ASPGLDRAFT_40999"/>
<evidence type="ECO:0000256" key="1">
    <source>
        <dbReference type="SAM" id="Phobius"/>
    </source>
</evidence>
<name>A0A1L9VYU8_ASPGL</name>
<reference evidence="3" key="1">
    <citation type="journal article" date="2017" name="Genome Biol.">
        <title>Comparative genomics reveals high biological diversity and specific adaptations in the industrially and medically important fungal genus Aspergillus.</title>
        <authorList>
            <person name="de Vries R.P."/>
            <person name="Riley R."/>
            <person name="Wiebenga A."/>
            <person name="Aguilar-Osorio G."/>
            <person name="Amillis S."/>
            <person name="Uchima C.A."/>
            <person name="Anderluh G."/>
            <person name="Asadollahi M."/>
            <person name="Askin M."/>
            <person name="Barry K."/>
            <person name="Battaglia E."/>
            <person name="Bayram O."/>
            <person name="Benocci T."/>
            <person name="Braus-Stromeyer S.A."/>
            <person name="Caldana C."/>
            <person name="Canovas D."/>
            <person name="Cerqueira G.C."/>
            <person name="Chen F."/>
            <person name="Chen W."/>
            <person name="Choi C."/>
            <person name="Clum A."/>
            <person name="Dos Santos R.A."/>
            <person name="Damasio A.R."/>
            <person name="Diallinas G."/>
            <person name="Emri T."/>
            <person name="Fekete E."/>
            <person name="Flipphi M."/>
            <person name="Freyberg S."/>
            <person name="Gallo A."/>
            <person name="Gournas C."/>
            <person name="Habgood R."/>
            <person name="Hainaut M."/>
            <person name="Harispe M.L."/>
            <person name="Henrissat B."/>
            <person name="Hilden K.S."/>
            <person name="Hope R."/>
            <person name="Hossain A."/>
            <person name="Karabika E."/>
            <person name="Karaffa L."/>
            <person name="Karanyi Z."/>
            <person name="Krasevec N."/>
            <person name="Kuo A."/>
            <person name="Kusch H."/>
            <person name="LaButti K."/>
            <person name="Lagendijk E.L."/>
            <person name="Lapidus A."/>
            <person name="Levasseur A."/>
            <person name="Lindquist E."/>
            <person name="Lipzen A."/>
            <person name="Logrieco A.F."/>
            <person name="MacCabe A."/>
            <person name="Maekelae M.R."/>
            <person name="Malavazi I."/>
            <person name="Melin P."/>
            <person name="Meyer V."/>
            <person name="Mielnichuk N."/>
            <person name="Miskei M."/>
            <person name="Molnar A.P."/>
            <person name="Mule G."/>
            <person name="Ngan C.Y."/>
            <person name="Orejas M."/>
            <person name="Orosz E."/>
            <person name="Ouedraogo J.P."/>
            <person name="Overkamp K.M."/>
            <person name="Park H.-S."/>
            <person name="Perrone G."/>
            <person name="Piumi F."/>
            <person name="Punt P.J."/>
            <person name="Ram A.F."/>
            <person name="Ramon A."/>
            <person name="Rauscher S."/>
            <person name="Record E."/>
            <person name="Riano-Pachon D.M."/>
            <person name="Robert V."/>
            <person name="Roehrig J."/>
            <person name="Ruller R."/>
            <person name="Salamov A."/>
            <person name="Salih N.S."/>
            <person name="Samson R.A."/>
            <person name="Sandor E."/>
            <person name="Sanguinetti M."/>
            <person name="Schuetze T."/>
            <person name="Sepcic K."/>
            <person name="Shelest E."/>
            <person name="Sherlock G."/>
            <person name="Sophianopoulou V."/>
            <person name="Squina F.M."/>
            <person name="Sun H."/>
            <person name="Susca A."/>
            <person name="Todd R.B."/>
            <person name="Tsang A."/>
            <person name="Unkles S.E."/>
            <person name="van de Wiele N."/>
            <person name="van Rossen-Uffink D."/>
            <person name="Oliveira J.V."/>
            <person name="Vesth T.C."/>
            <person name="Visser J."/>
            <person name="Yu J.-H."/>
            <person name="Zhou M."/>
            <person name="Andersen M.R."/>
            <person name="Archer D.B."/>
            <person name="Baker S.E."/>
            <person name="Benoit I."/>
            <person name="Brakhage A.A."/>
            <person name="Braus G.H."/>
            <person name="Fischer R."/>
            <person name="Frisvad J.C."/>
            <person name="Goldman G.H."/>
            <person name="Houbraken J."/>
            <person name="Oakley B."/>
            <person name="Pocsi I."/>
            <person name="Scazzocchio C."/>
            <person name="Seiboth B."/>
            <person name="vanKuyk P.A."/>
            <person name="Wortman J."/>
            <person name="Dyer P.S."/>
            <person name="Grigoriev I.V."/>
        </authorList>
    </citation>
    <scope>NUCLEOTIDE SEQUENCE [LARGE SCALE GENOMIC DNA]</scope>
    <source>
        <strain evidence="3">CBS 516.65</strain>
    </source>
</reference>